<dbReference type="InterPro" id="IPR005845">
    <property type="entry name" value="A-D-PHexomutase_a/b/a-II"/>
</dbReference>
<dbReference type="PANTHER" id="PTHR43771:SF1">
    <property type="entry name" value="PHOSPHOMANNOMUTASE"/>
    <property type="match status" value="1"/>
</dbReference>
<dbReference type="InterPro" id="IPR005844">
    <property type="entry name" value="A-D-PHexomutase_a/b/a-I"/>
</dbReference>
<keyword evidence="4 7" id="KW-0479">Metal-binding</keyword>
<sequence>MDCFKAYDIRGKVPTELNEPIAYNIGRAYASLFHSENVVVGHDMRHESLELSDALVAGLNDAGVSVIDLGLCGTEEVYYATAELGTDGGIMVTASHNPRGYGGMKLVGSHAVPLSSAELRAIRMQILSGSWLSAGSESKGSISKRSLRESYVKHMLSYVNDRDLRPLTLVADPGNGCAGPVVAELAKYLPYNIIFQNETPDGSFPNGVPNPLLPENRIRTAQAVLDHKADLGIAWDGDFDRCFFYDSSGRFIEGYYIVGLLAQMLLQQHPGQTIIHDPRLTWNTIEMVQQARGKTIQSKTGHAFMKQYMRQYDALYGGEMSAHHYFRSFHYCDSGMIPWLLITQLMCQTGQTLAQLVDDRIKAYPCSGELNFTVSNPQQIIERVHDYYRSSDAVVDFIDGLSMGFSDWRFNLRSSNTEPLLRLNVESRVDEELMREKTKQLSYLISSGEL</sequence>
<proteinExistence type="inferred from homology"/>
<keyword evidence="3" id="KW-0597">Phosphoprotein</keyword>
<evidence type="ECO:0000259" key="9">
    <source>
        <dbReference type="Pfam" id="PF02878"/>
    </source>
</evidence>
<dbReference type="OrthoDB" id="9803322at2"/>
<dbReference type="Proteomes" id="UP000002572">
    <property type="component" value="Chromosome"/>
</dbReference>
<dbReference type="InParanoid" id="E6W639"/>
<dbReference type="KEGG" id="din:Selin_0221"/>
<evidence type="ECO:0000259" key="11">
    <source>
        <dbReference type="Pfam" id="PF02880"/>
    </source>
</evidence>
<dbReference type="EMBL" id="CP002432">
    <property type="protein sequence ID" value="ADU64978.1"/>
    <property type="molecule type" value="Genomic_DNA"/>
</dbReference>
<dbReference type="Gene3D" id="3.40.120.10">
    <property type="entry name" value="Alpha-D-Glucose-1,6-Bisphosphate, subunit A, domain 3"/>
    <property type="match status" value="3"/>
</dbReference>
<feature type="domain" description="Alpha-D-phosphohexomutase alpha/beta/alpha" evidence="10">
    <location>
        <begin position="150"/>
        <end position="249"/>
    </location>
</feature>
<dbReference type="HOGENOM" id="CLU_016950_9_2_0"/>
<dbReference type="GO" id="GO:0000287">
    <property type="term" value="F:magnesium ion binding"/>
    <property type="evidence" value="ECO:0007669"/>
    <property type="project" value="InterPro"/>
</dbReference>
<dbReference type="GO" id="GO:0005975">
    <property type="term" value="P:carbohydrate metabolic process"/>
    <property type="evidence" value="ECO:0007669"/>
    <property type="project" value="InterPro"/>
</dbReference>
<comment type="cofactor">
    <cofactor evidence="1">
        <name>Mg(2+)</name>
        <dbReference type="ChEBI" id="CHEBI:18420"/>
    </cofactor>
</comment>
<dbReference type="eggNOG" id="COG1109">
    <property type="taxonomic scope" value="Bacteria"/>
</dbReference>
<gene>
    <name evidence="12" type="ordered locus">Selin_0221</name>
</gene>
<dbReference type="InterPro" id="IPR005841">
    <property type="entry name" value="Alpha-D-phosphohexomutase_SF"/>
</dbReference>
<organism evidence="12 13">
    <name type="scientific">Desulfurispirillum indicum (strain ATCC BAA-1389 / DSM 22839 / S5)</name>
    <dbReference type="NCBI Taxonomy" id="653733"/>
    <lineage>
        <taxon>Bacteria</taxon>
        <taxon>Pseudomonadati</taxon>
        <taxon>Chrysiogenota</taxon>
        <taxon>Chrysiogenia</taxon>
        <taxon>Chrysiogenales</taxon>
        <taxon>Chrysiogenaceae</taxon>
        <taxon>Desulfurispirillum</taxon>
    </lineage>
</organism>
<dbReference type="Pfam" id="PF02878">
    <property type="entry name" value="PGM_PMM_I"/>
    <property type="match status" value="1"/>
</dbReference>
<protein>
    <submittedName>
        <fullName evidence="12">Phosphoglucomutase/phosphomannomutase alpha/beta/alpha domain I</fullName>
    </submittedName>
</protein>
<keyword evidence="6" id="KW-0413">Isomerase</keyword>
<reference evidence="12 13" key="1">
    <citation type="submission" date="2010-12" db="EMBL/GenBank/DDBJ databases">
        <title>Complete sequence of Desulfurispirillum indicum S5.</title>
        <authorList>
            <consortium name="US DOE Joint Genome Institute"/>
            <person name="Lucas S."/>
            <person name="Copeland A."/>
            <person name="Lapidus A."/>
            <person name="Cheng J.-F."/>
            <person name="Goodwin L."/>
            <person name="Pitluck S."/>
            <person name="Chertkov O."/>
            <person name="Held B."/>
            <person name="Detter J.C."/>
            <person name="Han C."/>
            <person name="Tapia R."/>
            <person name="Land M."/>
            <person name="Hauser L."/>
            <person name="Kyrpides N."/>
            <person name="Ivanova N."/>
            <person name="Mikhailova N."/>
            <person name="Haggblom M."/>
            <person name="Rauschenbach I."/>
            <person name="Bini E."/>
            <person name="Woyke T."/>
        </authorList>
    </citation>
    <scope>NUCLEOTIDE SEQUENCE [LARGE SCALE GENOMIC DNA]</scope>
    <source>
        <strain evidence="13">ATCC BAA-1389 / DSM 22839 / S5</strain>
    </source>
</reference>
<comment type="similarity">
    <text evidence="2 7">Belongs to the phosphohexose mutase family.</text>
</comment>
<dbReference type="Pfam" id="PF00408">
    <property type="entry name" value="PGM_PMM_IV"/>
    <property type="match status" value="1"/>
</dbReference>
<dbReference type="GO" id="GO:0016868">
    <property type="term" value="F:intramolecular phosphotransferase activity"/>
    <property type="evidence" value="ECO:0007669"/>
    <property type="project" value="InterPro"/>
</dbReference>
<dbReference type="InterPro" id="IPR005843">
    <property type="entry name" value="A-D-PHexomutase_C"/>
</dbReference>
<feature type="domain" description="Alpha-D-phosphohexomutase C-terminal" evidence="8">
    <location>
        <begin position="369"/>
        <end position="435"/>
    </location>
</feature>
<dbReference type="InterPro" id="IPR036900">
    <property type="entry name" value="A-D-PHexomutase_C_sf"/>
</dbReference>
<evidence type="ECO:0000313" key="13">
    <source>
        <dbReference type="Proteomes" id="UP000002572"/>
    </source>
</evidence>
<name>E6W639_DESIS</name>
<evidence type="ECO:0000313" key="12">
    <source>
        <dbReference type="EMBL" id="ADU64978.1"/>
    </source>
</evidence>
<evidence type="ECO:0000256" key="6">
    <source>
        <dbReference type="ARBA" id="ARBA00023235"/>
    </source>
</evidence>
<keyword evidence="13" id="KW-1185">Reference proteome</keyword>
<dbReference type="SUPFAM" id="SSF55957">
    <property type="entry name" value="Phosphoglucomutase, C-terminal domain"/>
    <property type="match status" value="1"/>
</dbReference>
<dbReference type="PROSITE" id="PS00710">
    <property type="entry name" value="PGM_PMM"/>
    <property type="match status" value="1"/>
</dbReference>
<evidence type="ECO:0000256" key="3">
    <source>
        <dbReference type="ARBA" id="ARBA00022553"/>
    </source>
</evidence>
<dbReference type="STRING" id="653733.Selin_0221"/>
<evidence type="ECO:0000256" key="4">
    <source>
        <dbReference type="ARBA" id="ARBA00022723"/>
    </source>
</evidence>
<dbReference type="PANTHER" id="PTHR43771">
    <property type="entry name" value="PHOSPHOMANNOMUTASE"/>
    <property type="match status" value="1"/>
</dbReference>
<dbReference type="AlphaFoldDB" id="E6W639"/>
<accession>E6W639</accession>
<feature type="domain" description="Alpha-D-phosphohexomutase alpha/beta/alpha" evidence="11">
    <location>
        <begin position="254"/>
        <end position="364"/>
    </location>
</feature>
<evidence type="ECO:0000256" key="5">
    <source>
        <dbReference type="ARBA" id="ARBA00022842"/>
    </source>
</evidence>
<dbReference type="Pfam" id="PF02879">
    <property type="entry name" value="PGM_PMM_II"/>
    <property type="match status" value="1"/>
</dbReference>
<evidence type="ECO:0000259" key="8">
    <source>
        <dbReference type="Pfam" id="PF00408"/>
    </source>
</evidence>
<evidence type="ECO:0000259" key="10">
    <source>
        <dbReference type="Pfam" id="PF02879"/>
    </source>
</evidence>
<dbReference type="SUPFAM" id="SSF53738">
    <property type="entry name" value="Phosphoglucomutase, first 3 domains"/>
    <property type="match status" value="3"/>
</dbReference>
<dbReference type="InterPro" id="IPR016055">
    <property type="entry name" value="A-D-PHexomutase_a/b/a-I/II/III"/>
</dbReference>
<dbReference type="PRINTS" id="PR00509">
    <property type="entry name" value="PGMPMM"/>
</dbReference>
<dbReference type="Pfam" id="PF02880">
    <property type="entry name" value="PGM_PMM_III"/>
    <property type="match status" value="1"/>
</dbReference>
<keyword evidence="5 7" id="KW-0460">Magnesium</keyword>
<dbReference type="CDD" id="cd03089">
    <property type="entry name" value="PMM_PGM"/>
    <property type="match status" value="1"/>
</dbReference>
<feature type="domain" description="Alpha-D-phosphohexomutase alpha/beta/alpha" evidence="9">
    <location>
        <begin position="3"/>
        <end position="128"/>
    </location>
</feature>
<dbReference type="RefSeq" id="WP_013504867.1">
    <property type="nucleotide sequence ID" value="NC_014836.1"/>
</dbReference>
<dbReference type="InterPro" id="IPR016066">
    <property type="entry name" value="A-D-PHexomutase_CS"/>
</dbReference>
<dbReference type="Gene3D" id="3.30.310.50">
    <property type="entry name" value="Alpha-D-phosphohexomutase, C-terminal domain"/>
    <property type="match status" value="1"/>
</dbReference>
<evidence type="ECO:0000256" key="1">
    <source>
        <dbReference type="ARBA" id="ARBA00001946"/>
    </source>
</evidence>
<evidence type="ECO:0000256" key="7">
    <source>
        <dbReference type="RuleBase" id="RU004326"/>
    </source>
</evidence>
<dbReference type="FunCoup" id="E6W639">
    <property type="interactions" value="270"/>
</dbReference>
<evidence type="ECO:0000256" key="2">
    <source>
        <dbReference type="ARBA" id="ARBA00010231"/>
    </source>
</evidence>
<dbReference type="InterPro" id="IPR005846">
    <property type="entry name" value="A-D-PHexomutase_a/b/a-III"/>
</dbReference>